<dbReference type="PANTHER" id="PTHR42709">
    <property type="entry name" value="ALKALINE PHOSPHATASE LIKE PROTEIN"/>
    <property type="match status" value="1"/>
</dbReference>
<feature type="transmembrane region" description="Helical" evidence="7">
    <location>
        <begin position="141"/>
        <end position="166"/>
    </location>
</feature>
<dbReference type="EMBL" id="BAAAJX010000010">
    <property type="protein sequence ID" value="GAA1493782.1"/>
    <property type="molecule type" value="Genomic_DNA"/>
</dbReference>
<feature type="domain" description="VTT" evidence="8">
    <location>
        <begin position="34"/>
        <end position="157"/>
    </location>
</feature>
<proteinExistence type="inferred from homology"/>
<dbReference type="RefSeq" id="WP_204610096.1">
    <property type="nucleotide sequence ID" value="NZ_BAAAJX010000010.1"/>
</dbReference>
<feature type="transmembrane region" description="Helical" evidence="7">
    <location>
        <begin position="172"/>
        <end position="192"/>
    </location>
</feature>
<evidence type="ECO:0000256" key="5">
    <source>
        <dbReference type="ARBA" id="ARBA00022989"/>
    </source>
</evidence>
<sequence length="207" mass="21572">MDAAEQVVLQLVGTPWAFLVVGLVLAVGSIAVFLPSQAMVVAIGTLLVGGDGGLLPVLLLVVAATIGMVLGDLALYQLARSVDLGSKSWFARPKVRKARESIDERYRAAPGRIAVLGRFIPMGRLTTNLVGADSGLDVRRFLLSCALADVVWAAYCVGIAAATGHWSREQPFLVTVLAVVASILLGLGISAIEKAVRRRGEAAAAAA</sequence>
<evidence type="ECO:0000256" key="7">
    <source>
        <dbReference type="SAM" id="Phobius"/>
    </source>
</evidence>
<evidence type="ECO:0000256" key="1">
    <source>
        <dbReference type="ARBA" id="ARBA00004651"/>
    </source>
</evidence>
<gene>
    <name evidence="9" type="ORF">GCM10009627_21280</name>
</gene>
<evidence type="ECO:0000256" key="6">
    <source>
        <dbReference type="ARBA" id="ARBA00023136"/>
    </source>
</evidence>
<dbReference type="Proteomes" id="UP001501742">
    <property type="component" value="Unassembled WGS sequence"/>
</dbReference>
<name>A0ABN1ZDQ9_9MICO</name>
<feature type="transmembrane region" description="Helical" evidence="7">
    <location>
        <begin position="7"/>
        <end position="34"/>
    </location>
</feature>
<dbReference type="Pfam" id="PF09335">
    <property type="entry name" value="VTT_dom"/>
    <property type="match status" value="1"/>
</dbReference>
<evidence type="ECO:0000313" key="10">
    <source>
        <dbReference type="Proteomes" id="UP001501742"/>
    </source>
</evidence>
<feature type="transmembrane region" description="Helical" evidence="7">
    <location>
        <begin position="54"/>
        <end position="76"/>
    </location>
</feature>
<organism evidence="9 10">
    <name type="scientific">Curtobacterium herbarum</name>
    <dbReference type="NCBI Taxonomy" id="150122"/>
    <lineage>
        <taxon>Bacteria</taxon>
        <taxon>Bacillati</taxon>
        <taxon>Actinomycetota</taxon>
        <taxon>Actinomycetes</taxon>
        <taxon>Micrococcales</taxon>
        <taxon>Microbacteriaceae</taxon>
        <taxon>Curtobacterium</taxon>
    </lineage>
</organism>
<dbReference type="PANTHER" id="PTHR42709:SF6">
    <property type="entry name" value="UNDECAPRENYL PHOSPHATE TRANSPORTER A"/>
    <property type="match status" value="1"/>
</dbReference>
<keyword evidence="5 7" id="KW-1133">Transmembrane helix</keyword>
<comment type="subcellular location">
    <subcellularLocation>
        <location evidence="1">Cell membrane</location>
        <topology evidence="1">Multi-pass membrane protein</topology>
    </subcellularLocation>
</comment>
<keyword evidence="6 7" id="KW-0472">Membrane</keyword>
<accession>A0ABN1ZDQ9</accession>
<evidence type="ECO:0000313" key="9">
    <source>
        <dbReference type="EMBL" id="GAA1493782.1"/>
    </source>
</evidence>
<reference evidence="9 10" key="1">
    <citation type="journal article" date="2019" name="Int. J. Syst. Evol. Microbiol.">
        <title>The Global Catalogue of Microorganisms (GCM) 10K type strain sequencing project: providing services to taxonomists for standard genome sequencing and annotation.</title>
        <authorList>
            <consortium name="The Broad Institute Genomics Platform"/>
            <consortium name="The Broad Institute Genome Sequencing Center for Infectious Disease"/>
            <person name="Wu L."/>
            <person name="Ma J."/>
        </authorList>
    </citation>
    <scope>NUCLEOTIDE SEQUENCE [LARGE SCALE GENOMIC DNA]</scope>
    <source>
        <strain evidence="9 10">JCM 12140</strain>
    </source>
</reference>
<evidence type="ECO:0000256" key="3">
    <source>
        <dbReference type="ARBA" id="ARBA00022475"/>
    </source>
</evidence>
<dbReference type="InterPro" id="IPR032816">
    <property type="entry name" value="VTT_dom"/>
</dbReference>
<evidence type="ECO:0000256" key="4">
    <source>
        <dbReference type="ARBA" id="ARBA00022692"/>
    </source>
</evidence>
<keyword evidence="3" id="KW-1003">Cell membrane</keyword>
<comment type="similarity">
    <text evidence="2">Belongs to the DedA family.</text>
</comment>
<comment type="caution">
    <text evidence="9">The sequence shown here is derived from an EMBL/GenBank/DDBJ whole genome shotgun (WGS) entry which is preliminary data.</text>
</comment>
<evidence type="ECO:0000259" key="8">
    <source>
        <dbReference type="Pfam" id="PF09335"/>
    </source>
</evidence>
<protein>
    <recommendedName>
        <fullName evidence="8">VTT domain-containing protein</fullName>
    </recommendedName>
</protein>
<evidence type="ECO:0000256" key="2">
    <source>
        <dbReference type="ARBA" id="ARBA00010792"/>
    </source>
</evidence>
<keyword evidence="4 7" id="KW-0812">Transmembrane</keyword>
<keyword evidence="10" id="KW-1185">Reference proteome</keyword>
<dbReference type="InterPro" id="IPR051311">
    <property type="entry name" value="DedA_domain"/>
</dbReference>